<reference evidence="2" key="1">
    <citation type="submission" date="2022-03" db="EMBL/GenBank/DDBJ databases">
        <authorList>
            <person name="Legras J.-L."/>
            <person name="Devillers H."/>
            <person name="Grondin C."/>
        </authorList>
    </citation>
    <scope>NUCLEOTIDE SEQUENCE</scope>
    <source>
        <strain evidence="2">CLIB 1423</strain>
    </source>
</reference>
<protein>
    <submittedName>
        <fullName evidence="2">Protein Rmd9p, mitochondrial</fullName>
    </submittedName>
</protein>
<evidence type="ECO:0000313" key="2">
    <source>
        <dbReference type="EMBL" id="CAH2350510.1"/>
    </source>
</evidence>
<organism evidence="2 3">
    <name type="scientific">[Candida] railenensis</name>
    <dbReference type="NCBI Taxonomy" id="45579"/>
    <lineage>
        <taxon>Eukaryota</taxon>
        <taxon>Fungi</taxon>
        <taxon>Dikarya</taxon>
        <taxon>Ascomycota</taxon>
        <taxon>Saccharomycotina</taxon>
        <taxon>Pichiomycetes</taxon>
        <taxon>Debaryomycetaceae</taxon>
        <taxon>Kurtzmaniella</taxon>
    </lineage>
</organism>
<feature type="compositionally biased region" description="Low complexity" evidence="1">
    <location>
        <begin position="60"/>
        <end position="79"/>
    </location>
</feature>
<dbReference type="OrthoDB" id="4081443at2759"/>
<feature type="compositionally biased region" description="Low complexity" evidence="1">
    <location>
        <begin position="31"/>
        <end position="43"/>
    </location>
</feature>
<gene>
    <name evidence="2" type="ORF">CLIB1423_01S11738</name>
</gene>
<feature type="compositionally biased region" description="Basic residues" evidence="1">
    <location>
        <begin position="90"/>
        <end position="107"/>
    </location>
</feature>
<feature type="compositionally biased region" description="Polar residues" evidence="1">
    <location>
        <begin position="44"/>
        <end position="59"/>
    </location>
</feature>
<evidence type="ECO:0000256" key="1">
    <source>
        <dbReference type="SAM" id="MobiDB-lite"/>
    </source>
</evidence>
<dbReference type="EMBL" id="CAKXYY010000001">
    <property type="protein sequence ID" value="CAH2350510.1"/>
    <property type="molecule type" value="Genomic_DNA"/>
</dbReference>
<keyword evidence="3" id="KW-1185">Reference proteome</keyword>
<comment type="caution">
    <text evidence="2">The sequence shown here is derived from an EMBL/GenBank/DDBJ whole genome shotgun (WGS) entry which is preliminary data.</text>
</comment>
<evidence type="ECO:0000313" key="3">
    <source>
        <dbReference type="Proteomes" id="UP000837801"/>
    </source>
</evidence>
<dbReference type="Proteomes" id="UP000837801">
    <property type="component" value="Unassembled WGS sequence"/>
</dbReference>
<feature type="region of interest" description="Disordered" evidence="1">
    <location>
        <begin position="23"/>
        <end position="124"/>
    </location>
</feature>
<name>A0A9P0QKW1_9ASCO</name>
<sequence length="704" mass="81494">MFRSLYNAPQGLRPALLKVRSSTHHHQIALSNSTQSSNTTSASIQRSSSPNVVSQAAFLSTSISHAQQSQQHQIKTQTHPDPADNAGEKKFRKPHHRNYNNQGHRHNNNNNNNNGNGHRGGKAQSFVYSEKPRPSVLDTLSVSDLLASIKKDPVLMEAMTEEYTNKLDHFAEQIQLGLKLKDSHIQSTRSSNVMTVVNDLSKILQDENFRSLLGTKDLSLYLNLLNNATFKNRLYKLRPANKQDSDQYSSDAMRDEVMLKDATLKMTEWVGQGEFNSILNFEAVKFLFYTMLQFKLEPEILQLWEAGVNEDGELCKIYLSHTILGLVLRLAYDSKKFNYEEILSIYELNTQKTKKIQPELLACIGQVAVKEADYKRGLDSLESLLVSFEEDPKSRYNILSSLSSLHLAFIADCKDLTIAKHFFDKVVDGKLPYDIQLKIPYVQSLLENCYEEAETPEESMELIEDIWTKTLNHIVSTTAKRPSGARYSNLNNTFFGIFFKRYPELNDESYNKLKDLIKTYTEIKVVDEIFLNTIISNYNWGNKMVLEQLIEYYTIYNVERSPVSFRISLKCAKDIQEYSNQEIYAKWLESLKFLDSRGYNYIPIADWAAFRDCTILSPFDQQRKQFYLHVADLYKNYMQDYKTCIRFCKHWQKQREHFRDIAKLSEDGGPERFETDVVCEVPEFRNLKENINFNVFSKEILARV</sequence>
<proteinExistence type="predicted"/>
<dbReference type="AlphaFoldDB" id="A0A9P0QKW1"/>
<accession>A0A9P0QKW1</accession>